<dbReference type="InterPro" id="IPR018383">
    <property type="entry name" value="UPF0324_pro"/>
</dbReference>
<dbReference type="GO" id="GO:0005886">
    <property type="term" value="C:plasma membrane"/>
    <property type="evidence" value="ECO:0007669"/>
    <property type="project" value="UniProtKB-SubCell"/>
</dbReference>
<sequence length="589" mass="64229">MEDKNKQVQNENEEIVVDKGTFKWSDLWKFEDYWAIWLGVALMVIGLLIFMPNAPKDMDEKIAKANVVLQAEADRAPFKTVEWYQASSDKDKLKAKDEPLAKKITGYLARPGSWTDKPITSFIQTEEQAKAKSEKAKPKYEEAQEKTALALEDAKEAQAAAEAAGFKDDALNDKAHEAIVKWRVAADAESKAKSSASAKPFNLFGGLVVLCIAFGLFFSIGIKFMGHSVRKFLIGFIPVFILAVLSYFLAAQAQIKAAGIEYVAWALILGLLISNTVGTPKWIMPAVQTEYYIKTGLVLLGASILIGKILLIGIPGVFVTWVVTPIVLVCTYLFGQKILKIDSKSLNMTVSADMSVCGVSAAIATAAACRAKKEELTLAVGMSIIFTAIMMIVLPMFIKFLGMHEVLGGAWIGGTIDATGAVVAAGAFLGDTAMYVAATIKMIQNVMIGAIAFGVAWYWVSQVDRSAGTKVGLAEVWYRFPKFVLGFLCASIIFSLFYQVLGTDVGKVMIDEGIVGAWTTALQGWFFALAFVSIGLATNFRELAKYLKGGKPVILYICGQSFNLILTLTMAYIMFFKVFPGITEKLMGQ</sequence>
<comment type="subcellular location">
    <subcellularLocation>
        <location evidence="1">Cell membrane</location>
        <topology evidence="1">Multi-pass membrane protein</topology>
    </subcellularLocation>
</comment>
<dbReference type="PANTHER" id="PTHR30106:SF1">
    <property type="entry name" value="UPF0324 MEMBRANE PROTEIN FN0533"/>
    <property type="match status" value="1"/>
</dbReference>
<feature type="transmembrane region" description="Helical" evidence="7">
    <location>
        <begin position="347"/>
        <end position="369"/>
    </location>
</feature>
<keyword evidence="9" id="KW-1185">Reference proteome</keyword>
<accession>A0AAW7ZHV8</accession>
<gene>
    <name evidence="8" type="ORF">P6N53_16870</name>
</gene>
<evidence type="ECO:0000256" key="3">
    <source>
        <dbReference type="ARBA" id="ARBA00022475"/>
    </source>
</evidence>
<evidence type="ECO:0000256" key="2">
    <source>
        <dbReference type="ARBA" id="ARBA00007977"/>
    </source>
</evidence>
<evidence type="ECO:0000256" key="7">
    <source>
        <dbReference type="SAM" id="Phobius"/>
    </source>
</evidence>
<organism evidence="8 9">
    <name type="scientific">Desulforamulus aquiferis</name>
    <dbReference type="NCBI Taxonomy" id="1397668"/>
    <lineage>
        <taxon>Bacteria</taxon>
        <taxon>Bacillati</taxon>
        <taxon>Bacillota</taxon>
        <taxon>Clostridia</taxon>
        <taxon>Eubacteriales</taxon>
        <taxon>Peptococcaceae</taxon>
        <taxon>Desulforamulus</taxon>
    </lineage>
</organism>
<dbReference type="RefSeq" id="WP_304545238.1">
    <property type="nucleotide sequence ID" value="NZ_JARPTC010000027.1"/>
</dbReference>
<proteinExistence type="inferred from homology"/>
<evidence type="ECO:0000256" key="6">
    <source>
        <dbReference type="ARBA" id="ARBA00023136"/>
    </source>
</evidence>
<evidence type="ECO:0000256" key="4">
    <source>
        <dbReference type="ARBA" id="ARBA00022692"/>
    </source>
</evidence>
<feature type="transmembrane region" description="Helical" evidence="7">
    <location>
        <begin position="480"/>
        <end position="501"/>
    </location>
</feature>
<dbReference type="AlphaFoldDB" id="A0AAW7ZHV8"/>
<dbReference type="EMBL" id="JARPTC010000027">
    <property type="protein sequence ID" value="MDO7788891.1"/>
    <property type="molecule type" value="Genomic_DNA"/>
</dbReference>
<evidence type="ECO:0000256" key="5">
    <source>
        <dbReference type="ARBA" id="ARBA00022989"/>
    </source>
</evidence>
<keyword evidence="3" id="KW-1003">Cell membrane</keyword>
<dbReference type="Proteomes" id="UP001172911">
    <property type="component" value="Unassembled WGS sequence"/>
</dbReference>
<feature type="transmembrane region" description="Helical" evidence="7">
    <location>
        <begin position="318"/>
        <end position="335"/>
    </location>
</feature>
<evidence type="ECO:0000313" key="9">
    <source>
        <dbReference type="Proteomes" id="UP001172911"/>
    </source>
</evidence>
<feature type="transmembrane region" description="Helical" evidence="7">
    <location>
        <begin position="291"/>
        <end position="311"/>
    </location>
</feature>
<name>A0AAW7ZHV8_9FIRM</name>
<feature type="transmembrane region" description="Helical" evidence="7">
    <location>
        <begin position="262"/>
        <end position="279"/>
    </location>
</feature>
<evidence type="ECO:0000256" key="1">
    <source>
        <dbReference type="ARBA" id="ARBA00004651"/>
    </source>
</evidence>
<comment type="similarity">
    <text evidence="2">Belongs to the UPF0324 family.</text>
</comment>
<dbReference type="PANTHER" id="PTHR30106">
    <property type="entry name" value="INNER MEMBRANE PROTEIN YEIH-RELATED"/>
    <property type="match status" value="1"/>
</dbReference>
<keyword evidence="5 7" id="KW-1133">Transmembrane helix</keyword>
<feature type="transmembrane region" description="Helical" evidence="7">
    <location>
        <begin position="376"/>
        <end position="398"/>
    </location>
</feature>
<feature type="transmembrane region" description="Helical" evidence="7">
    <location>
        <begin position="442"/>
        <end position="460"/>
    </location>
</feature>
<reference evidence="8" key="2">
    <citation type="submission" date="2023-03" db="EMBL/GenBank/DDBJ databases">
        <authorList>
            <person name="Zhang Z."/>
        </authorList>
    </citation>
    <scope>NUCLEOTIDE SEQUENCE</scope>
    <source>
        <strain evidence="8">DSA</strain>
    </source>
</reference>
<dbReference type="Pfam" id="PF03601">
    <property type="entry name" value="Cons_hypoth698"/>
    <property type="match status" value="1"/>
</dbReference>
<feature type="transmembrane region" description="Helical" evidence="7">
    <location>
        <begin position="410"/>
        <end position="430"/>
    </location>
</feature>
<comment type="caution">
    <text evidence="8">The sequence shown here is derived from an EMBL/GenBank/DDBJ whole genome shotgun (WGS) entry which is preliminary data.</text>
</comment>
<feature type="transmembrane region" description="Helical" evidence="7">
    <location>
        <begin position="513"/>
        <end position="534"/>
    </location>
</feature>
<keyword evidence="4 7" id="KW-0812">Transmembrane</keyword>
<feature type="transmembrane region" description="Helical" evidence="7">
    <location>
        <begin position="201"/>
        <end position="220"/>
    </location>
</feature>
<reference evidence="8" key="1">
    <citation type="journal article" date="2023" name="J. Hazard. Mater.">
        <title>Anaerobic biodegradation of pyrene and benzo[a]pyrene by a new sulfate-reducing Desulforamulus aquiferis strain DSA.</title>
        <authorList>
            <person name="Zhang Z."/>
            <person name="Sun J."/>
            <person name="Gong X."/>
            <person name="Wang C."/>
            <person name="Wang H."/>
        </authorList>
    </citation>
    <scope>NUCLEOTIDE SEQUENCE</scope>
    <source>
        <strain evidence="8">DSA</strain>
    </source>
</reference>
<feature type="transmembrane region" description="Helical" evidence="7">
    <location>
        <begin position="33"/>
        <end position="51"/>
    </location>
</feature>
<keyword evidence="6 7" id="KW-0472">Membrane</keyword>
<feature type="transmembrane region" description="Helical" evidence="7">
    <location>
        <begin position="554"/>
        <end position="579"/>
    </location>
</feature>
<protein>
    <submittedName>
        <fullName evidence="8">Sulfate exporter family transporter</fullName>
    </submittedName>
</protein>
<feature type="transmembrane region" description="Helical" evidence="7">
    <location>
        <begin position="232"/>
        <end position="250"/>
    </location>
</feature>
<evidence type="ECO:0000313" key="8">
    <source>
        <dbReference type="EMBL" id="MDO7788891.1"/>
    </source>
</evidence>